<dbReference type="InterPro" id="IPR002401">
    <property type="entry name" value="Cyt_P450_E_grp-I"/>
</dbReference>
<dbReference type="Gene3D" id="1.10.630.10">
    <property type="entry name" value="Cytochrome P450"/>
    <property type="match status" value="1"/>
</dbReference>
<dbReference type="EMBL" id="SEKV01001261">
    <property type="protein sequence ID" value="TFY51166.1"/>
    <property type="molecule type" value="Genomic_DNA"/>
</dbReference>
<feature type="binding site" description="axial binding residue" evidence="9">
    <location>
        <position position="330"/>
    </location>
    <ligand>
        <name>heme</name>
        <dbReference type="ChEBI" id="CHEBI:30413"/>
    </ligand>
    <ligandPart>
        <name>Fe</name>
        <dbReference type="ChEBI" id="CHEBI:18248"/>
    </ligandPart>
</feature>
<evidence type="ECO:0000313" key="11">
    <source>
        <dbReference type="Proteomes" id="UP000298390"/>
    </source>
</evidence>
<dbReference type="InterPro" id="IPR001128">
    <property type="entry name" value="Cyt_P450"/>
</dbReference>
<sequence>MLPLFYTVCHKLREAITGRLQDGPRELDMLHWTGRVSLELIGQGGLGYSFDPLVEDKEDPYGQAVKALIPNFGRVLHLRWLAVLADKWNVPRWLQRTVVQAFPADSPIRKLLEAVDTMDRQSRAIYSMKKRAFDQGDAEVDWLMLSVDAKHEREVRANAQADVNERLSEEEVVAQLSTLIFAAMDTTSNTLSRTLQLLAQHPDVQDKLRRELLETGAAQGTSYDQLNQLPFLDAVCRETLRVAVADTVLPLSEPVTTLDGTVLSKIAIPKGTEVLVGVMGSNMNKALWGEDALEWKPERWLSPLPSAVTDARMPGVYSNLLTFIGGKRSCIGFKFAEMEMKVVLAVMLTTFTFALTDKPILWTSANIMFPTVGRNAIRPELPLRVGLYKPARL</sequence>
<dbReference type="GO" id="GO:0020037">
    <property type="term" value="F:heme binding"/>
    <property type="evidence" value="ECO:0007669"/>
    <property type="project" value="InterPro"/>
</dbReference>
<dbReference type="PRINTS" id="PR00385">
    <property type="entry name" value="P450"/>
</dbReference>
<gene>
    <name evidence="10" type="ORF">EVJ58_g10707</name>
</gene>
<evidence type="ECO:0000256" key="4">
    <source>
        <dbReference type="ARBA" id="ARBA00022617"/>
    </source>
</evidence>
<dbReference type="GO" id="GO:0004497">
    <property type="term" value="F:monooxygenase activity"/>
    <property type="evidence" value="ECO:0007669"/>
    <property type="project" value="UniProtKB-KW"/>
</dbReference>
<evidence type="ECO:0000256" key="5">
    <source>
        <dbReference type="ARBA" id="ARBA00022723"/>
    </source>
</evidence>
<dbReference type="PANTHER" id="PTHR24305">
    <property type="entry name" value="CYTOCHROME P450"/>
    <property type="match status" value="1"/>
</dbReference>
<comment type="caution">
    <text evidence="10">The sequence shown here is derived from an EMBL/GenBank/DDBJ whole genome shotgun (WGS) entry which is preliminary data.</text>
</comment>
<comment type="pathway">
    <text evidence="2">Secondary metabolite biosynthesis.</text>
</comment>
<dbReference type="SUPFAM" id="SSF48264">
    <property type="entry name" value="Cytochrome P450"/>
    <property type="match status" value="1"/>
</dbReference>
<proteinExistence type="inferred from homology"/>
<dbReference type="STRING" id="34475.A0A4Y9XM55"/>
<comment type="similarity">
    <text evidence="3">Belongs to the cytochrome P450 family.</text>
</comment>
<name>A0A4Y9XM55_9APHY</name>
<keyword evidence="4 9" id="KW-0349">Heme</keyword>
<dbReference type="AlphaFoldDB" id="A0A4Y9XM55"/>
<keyword evidence="7 9" id="KW-0408">Iron</keyword>
<evidence type="ECO:0008006" key="12">
    <source>
        <dbReference type="Google" id="ProtNLM"/>
    </source>
</evidence>
<keyword evidence="6" id="KW-0560">Oxidoreductase</keyword>
<dbReference type="PANTHER" id="PTHR24305:SF166">
    <property type="entry name" value="CYTOCHROME P450 12A4, MITOCHONDRIAL-RELATED"/>
    <property type="match status" value="1"/>
</dbReference>
<evidence type="ECO:0000256" key="6">
    <source>
        <dbReference type="ARBA" id="ARBA00023002"/>
    </source>
</evidence>
<dbReference type="PRINTS" id="PR00463">
    <property type="entry name" value="EP450I"/>
</dbReference>
<keyword evidence="5 9" id="KW-0479">Metal-binding</keyword>
<evidence type="ECO:0000256" key="7">
    <source>
        <dbReference type="ARBA" id="ARBA00023004"/>
    </source>
</evidence>
<evidence type="ECO:0000256" key="1">
    <source>
        <dbReference type="ARBA" id="ARBA00001971"/>
    </source>
</evidence>
<comment type="cofactor">
    <cofactor evidence="1 9">
        <name>heme</name>
        <dbReference type="ChEBI" id="CHEBI:30413"/>
    </cofactor>
</comment>
<dbReference type="Pfam" id="PF00067">
    <property type="entry name" value="p450"/>
    <property type="match status" value="1"/>
</dbReference>
<evidence type="ECO:0000256" key="8">
    <source>
        <dbReference type="ARBA" id="ARBA00023033"/>
    </source>
</evidence>
<organism evidence="10 11">
    <name type="scientific">Rhodofomes roseus</name>
    <dbReference type="NCBI Taxonomy" id="34475"/>
    <lineage>
        <taxon>Eukaryota</taxon>
        <taxon>Fungi</taxon>
        <taxon>Dikarya</taxon>
        <taxon>Basidiomycota</taxon>
        <taxon>Agaricomycotina</taxon>
        <taxon>Agaricomycetes</taxon>
        <taxon>Polyporales</taxon>
        <taxon>Rhodofomes</taxon>
    </lineage>
</organism>
<dbReference type="GO" id="GO:0016705">
    <property type="term" value="F:oxidoreductase activity, acting on paired donors, with incorporation or reduction of molecular oxygen"/>
    <property type="evidence" value="ECO:0007669"/>
    <property type="project" value="InterPro"/>
</dbReference>
<accession>A0A4Y9XM55</accession>
<keyword evidence="8" id="KW-0503">Monooxygenase</keyword>
<evidence type="ECO:0000256" key="9">
    <source>
        <dbReference type="PIRSR" id="PIRSR602401-1"/>
    </source>
</evidence>
<evidence type="ECO:0000256" key="3">
    <source>
        <dbReference type="ARBA" id="ARBA00010617"/>
    </source>
</evidence>
<evidence type="ECO:0000256" key="2">
    <source>
        <dbReference type="ARBA" id="ARBA00005179"/>
    </source>
</evidence>
<protein>
    <recommendedName>
        <fullName evidence="12">Cytochrome P450</fullName>
    </recommendedName>
</protein>
<dbReference type="InterPro" id="IPR050121">
    <property type="entry name" value="Cytochrome_P450_monoxygenase"/>
</dbReference>
<evidence type="ECO:0000313" key="10">
    <source>
        <dbReference type="EMBL" id="TFY51166.1"/>
    </source>
</evidence>
<reference evidence="10 11" key="1">
    <citation type="submission" date="2019-01" db="EMBL/GenBank/DDBJ databases">
        <title>Genome sequencing of the rare red list fungi Fomitopsis rosea.</title>
        <authorList>
            <person name="Buettner E."/>
            <person name="Kellner H."/>
        </authorList>
    </citation>
    <scope>NUCLEOTIDE SEQUENCE [LARGE SCALE GENOMIC DNA]</scope>
    <source>
        <strain evidence="10 11">DSM 105464</strain>
    </source>
</reference>
<dbReference type="GO" id="GO:0005506">
    <property type="term" value="F:iron ion binding"/>
    <property type="evidence" value="ECO:0007669"/>
    <property type="project" value="InterPro"/>
</dbReference>
<dbReference type="InterPro" id="IPR036396">
    <property type="entry name" value="Cyt_P450_sf"/>
</dbReference>
<dbReference type="Proteomes" id="UP000298390">
    <property type="component" value="Unassembled WGS sequence"/>
</dbReference>